<dbReference type="PROSITE" id="PS51257">
    <property type="entry name" value="PROKAR_LIPOPROTEIN"/>
    <property type="match status" value="1"/>
</dbReference>
<evidence type="ECO:0000313" key="1">
    <source>
        <dbReference type="EMBL" id="MBB4092641.1"/>
    </source>
</evidence>
<dbReference type="InterPro" id="IPR009679">
    <property type="entry name" value="Phage_186_CII-like"/>
</dbReference>
<keyword evidence="4" id="KW-1185">Reference proteome</keyword>
<organism evidence="2 3">
    <name type="scientific">Brucella pecoris</name>
    <dbReference type="NCBI Taxonomy" id="867683"/>
    <lineage>
        <taxon>Bacteria</taxon>
        <taxon>Pseudomonadati</taxon>
        <taxon>Pseudomonadota</taxon>
        <taxon>Alphaproteobacteria</taxon>
        <taxon>Hyphomicrobiales</taxon>
        <taxon>Brucellaceae</taxon>
        <taxon>Brucella/Ochrobactrum group</taxon>
        <taxon>Brucella</taxon>
    </lineage>
</organism>
<evidence type="ECO:0000313" key="2">
    <source>
        <dbReference type="EMBL" id="TNV14464.1"/>
    </source>
</evidence>
<protein>
    <submittedName>
        <fullName evidence="2">Uncharacterized protein</fullName>
    </submittedName>
</protein>
<dbReference type="RefSeq" id="WP_140019600.1">
    <property type="nucleotide sequence ID" value="NZ_JACIEX010000002.1"/>
</dbReference>
<comment type="caution">
    <text evidence="2">The sequence shown here is derived from an EMBL/GenBank/DDBJ whole genome shotgun (WGS) entry which is preliminary data.</text>
</comment>
<dbReference type="EMBL" id="JACIEX010000002">
    <property type="protein sequence ID" value="MBB4092641.1"/>
    <property type="molecule type" value="Genomic_DNA"/>
</dbReference>
<dbReference type="OrthoDB" id="8369924at2"/>
<dbReference type="AlphaFoldDB" id="A0A5C5CTN0"/>
<name>A0A5C5CTN0_9HYPH</name>
<reference evidence="2 3" key="1">
    <citation type="journal article" date="2011" name="Int. J. Syst. Evol. Microbiol.">
        <title>Ochrobactrum pecoris sp. nov., isolated from farm animals.</title>
        <authorList>
            <person name="Kampfer P."/>
            <person name="Huber B."/>
            <person name="Busse H.J."/>
            <person name="Scholz H.C."/>
            <person name="Tomaso H."/>
            <person name="Hotzel H."/>
            <person name="Melzer F."/>
        </authorList>
    </citation>
    <scope>NUCLEOTIDE SEQUENCE [LARGE SCALE GENOMIC DNA]</scope>
    <source>
        <strain evidence="2 3">08RB2639</strain>
    </source>
</reference>
<evidence type="ECO:0000313" key="3">
    <source>
        <dbReference type="Proteomes" id="UP000313390"/>
    </source>
</evidence>
<gene>
    <name evidence="2" type="ORF">FIB18_04325</name>
    <name evidence="1" type="ORF">GGQ79_001126</name>
</gene>
<proteinExistence type="predicted"/>
<evidence type="ECO:0000313" key="4">
    <source>
        <dbReference type="Proteomes" id="UP000553980"/>
    </source>
</evidence>
<sequence>MRTISEQEQRSLKSATDGAYMLSGGISCIVPFTRVGVSTLSKYASFGVEHADSFMPIDVAVEVDRRAQTPTIIKAAAGLLGYELVPAASGAMKALDNAPLTEMDAHRVMSETMDVSKSIVTALEDGRIDAGEKREITKEVREAIRALEDVLRRLEAGK</sequence>
<dbReference type="EMBL" id="VEWK01000002">
    <property type="protein sequence ID" value="TNV14464.1"/>
    <property type="molecule type" value="Genomic_DNA"/>
</dbReference>
<dbReference type="Proteomes" id="UP000553980">
    <property type="component" value="Unassembled WGS sequence"/>
</dbReference>
<accession>A0A5C5CTN0</accession>
<dbReference type="Pfam" id="PF06892">
    <property type="entry name" value="Phage_CP76"/>
    <property type="match status" value="1"/>
</dbReference>
<dbReference type="Proteomes" id="UP000313390">
    <property type="component" value="Unassembled WGS sequence"/>
</dbReference>
<reference evidence="1 4" key="3">
    <citation type="submission" date="2020-08" db="EMBL/GenBank/DDBJ databases">
        <title>Genomic Encyclopedia of Type Strains, Phase IV (KMG-IV): sequencing the most valuable type-strain genomes for metagenomic binning, comparative biology and taxonomic classification.</title>
        <authorList>
            <person name="Goeker M."/>
        </authorList>
    </citation>
    <scope>NUCLEOTIDE SEQUENCE [LARGE SCALE GENOMIC DNA]</scope>
    <source>
        <strain evidence="1 4">DSM 23868</strain>
    </source>
</reference>
<dbReference type="GO" id="GO:0003677">
    <property type="term" value="F:DNA binding"/>
    <property type="evidence" value="ECO:0007669"/>
    <property type="project" value="InterPro"/>
</dbReference>
<reference evidence="2" key="2">
    <citation type="submission" date="2019-06" db="EMBL/GenBank/DDBJ databases">
        <authorList>
            <person name="Hu M."/>
        </authorList>
    </citation>
    <scope>NUCLEOTIDE SEQUENCE</scope>
    <source>
        <strain evidence="2">08RB2639</strain>
    </source>
</reference>